<evidence type="ECO:0008006" key="3">
    <source>
        <dbReference type="Google" id="ProtNLM"/>
    </source>
</evidence>
<accession>A0ABX7N553</accession>
<name>A0ABX7N553_9BACT</name>
<dbReference type="InterPro" id="IPR036249">
    <property type="entry name" value="Thioredoxin-like_sf"/>
</dbReference>
<dbReference type="SUPFAM" id="SSF52833">
    <property type="entry name" value="Thioredoxin-like"/>
    <property type="match status" value="1"/>
</dbReference>
<proteinExistence type="predicted"/>
<dbReference type="EMBL" id="CP071091">
    <property type="protein sequence ID" value="QSQ13758.1"/>
    <property type="molecule type" value="Genomic_DNA"/>
</dbReference>
<sequence>MPTSPGLGAPGAEVDMVRPGTAVQRAARACCLLTCLLVATVASSAPRPGEVLPGFSAQDLLGRTHQSQEWLGRRTLLVVLTDKDGGEQMRHWFETAATRVPTSVHRASLLSLRLPFFVSLGTARAHAKKDVPGDAWEDTWLDKNGGMARALELSSDPLPYAFALDERGKVLAAVHGRADSAEGLALLDLLAKP</sequence>
<reference evidence="1 2" key="1">
    <citation type="submission" date="2021-02" db="EMBL/GenBank/DDBJ databases">
        <title>De Novo genome assembly of isolated myxobacteria.</title>
        <authorList>
            <person name="Stevens D.C."/>
        </authorList>
    </citation>
    <scope>NUCLEOTIDE SEQUENCE [LARGE SCALE GENOMIC DNA]</scope>
    <source>
        <strain evidence="1 2">SCHIC003</strain>
    </source>
</reference>
<dbReference type="Proteomes" id="UP000663090">
    <property type="component" value="Chromosome"/>
</dbReference>
<evidence type="ECO:0000313" key="1">
    <source>
        <dbReference type="EMBL" id="QSQ13758.1"/>
    </source>
</evidence>
<organism evidence="1 2">
    <name type="scientific">Myxococcus landrumensis</name>
    <dbReference type="NCBI Taxonomy" id="2813577"/>
    <lineage>
        <taxon>Bacteria</taxon>
        <taxon>Pseudomonadati</taxon>
        <taxon>Myxococcota</taxon>
        <taxon>Myxococcia</taxon>
        <taxon>Myxococcales</taxon>
        <taxon>Cystobacterineae</taxon>
        <taxon>Myxococcaceae</taxon>
        <taxon>Myxococcus</taxon>
    </lineage>
</organism>
<protein>
    <recommendedName>
        <fullName evidence="3">Thioredoxin domain-containing protein</fullName>
    </recommendedName>
</protein>
<evidence type="ECO:0000313" key="2">
    <source>
        <dbReference type="Proteomes" id="UP000663090"/>
    </source>
</evidence>
<keyword evidence="2" id="KW-1185">Reference proteome</keyword>
<gene>
    <name evidence="1" type="ORF">JY572_36435</name>
</gene>
<dbReference type="RefSeq" id="WP_206715561.1">
    <property type="nucleotide sequence ID" value="NZ_CP071091.1"/>
</dbReference>